<protein>
    <recommendedName>
        <fullName evidence="5">Peptidase A1 domain-containing protein</fullName>
    </recommendedName>
</protein>
<sequence>MAIGKMPPHSFNNFKDAILLLCLTFPRLSAARGPGTCDDPTFGSDILRIELNPNAWTTNPSLSSERASYLWIGTQYEGGSQKPPGQPYPIVAALSTAHNQTYISTTSTGLKEAPCPNSYQLNDDRDLKNSFDYNEYTFNTSHTCHGYYDLDTSAPIYFQTAANFTGSPENALTTTAVKNANVKYGTAFTNLVLPQHYYSTGPQGGLFGSNAFYDSFGNNDTAGSGPILGFVDTSEQQVLGLGLNSTFMKFFYESGRTASRSIGLYYGVPSSAGAGLERNGTMIVGGYSKSRVQGELLGETFPLGAFKLARQCPWEVDVSSISISGQEFVKAPFTACIEPQESALALPKALYQLLKDSESGSADLTITLSNGLNVTIPSSLISLRESTDSPILGAPFLSQVYVFADYQKRTLSVGRANNTMDYTKGPDELQCVQHDAEDGDLGWAVGSQEAYEKEQATQTKTSSAAEKTGAGNGQGKNSGGVRGVVGGGIGLTVLVIGFGLLC</sequence>
<feature type="signal peptide" evidence="2">
    <location>
        <begin position="1"/>
        <end position="31"/>
    </location>
</feature>
<accession>A0ABR4CH96</accession>
<dbReference type="InterPro" id="IPR021109">
    <property type="entry name" value="Peptidase_aspartic_dom_sf"/>
</dbReference>
<dbReference type="EMBL" id="JAZHXI010000008">
    <property type="protein sequence ID" value="KAL2069115.1"/>
    <property type="molecule type" value="Genomic_DNA"/>
</dbReference>
<evidence type="ECO:0000256" key="2">
    <source>
        <dbReference type="SAM" id="SignalP"/>
    </source>
</evidence>
<gene>
    <name evidence="3" type="ORF">VTL71DRAFT_15453</name>
</gene>
<feature type="region of interest" description="Disordered" evidence="1">
    <location>
        <begin position="452"/>
        <end position="479"/>
    </location>
</feature>
<feature type="chain" id="PRO_5046972502" description="Peptidase A1 domain-containing protein" evidence="2">
    <location>
        <begin position="32"/>
        <end position="502"/>
    </location>
</feature>
<evidence type="ECO:0000256" key="1">
    <source>
        <dbReference type="SAM" id="MobiDB-lite"/>
    </source>
</evidence>
<evidence type="ECO:0000313" key="4">
    <source>
        <dbReference type="Proteomes" id="UP001595075"/>
    </source>
</evidence>
<evidence type="ECO:0000313" key="3">
    <source>
        <dbReference type="EMBL" id="KAL2069115.1"/>
    </source>
</evidence>
<reference evidence="3 4" key="1">
    <citation type="journal article" date="2024" name="Commun. Biol.">
        <title>Comparative genomic analysis of thermophilic fungi reveals convergent evolutionary adaptations and gene losses.</title>
        <authorList>
            <person name="Steindorff A.S."/>
            <person name="Aguilar-Pontes M.V."/>
            <person name="Robinson A.J."/>
            <person name="Andreopoulos B."/>
            <person name="LaButti K."/>
            <person name="Kuo A."/>
            <person name="Mondo S."/>
            <person name="Riley R."/>
            <person name="Otillar R."/>
            <person name="Haridas S."/>
            <person name="Lipzen A."/>
            <person name="Grimwood J."/>
            <person name="Schmutz J."/>
            <person name="Clum A."/>
            <person name="Reid I.D."/>
            <person name="Moisan M.C."/>
            <person name="Butler G."/>
            <person name="Nguyen T.T.M."/>
            <person name="Dewar K."/>
            <person name="Conant G."/>
            <person name="Drula E."/>
            <person name="Henrissat B."/>
            <person name="Hansel C."/>
            <person name="Singer S."/>
            <person name="Hutchinson M.I."/>
            <person name="de Vries R.P."/>
            <person name="Natvig D.O."/>
            <person name="Powell A.J."/>
            <person name="Tsang A."/>
            <person name="Grigoriev I.V."/>
        </authorList>
    </citation>
    <scope>NUCLEOTIDE SEQUENCE [LARGE SCALE GENOMIC DNA]</scope>
    <source>
        <strain evidence="3 4">CBS 494.80</strain>
    </source>
</reference>
<dbReference type="SUPFAM" id="SSF50630">
    <property type="entry name" value="Acid proteases"/>
    <property type="match status" value="1"/>
</dbReference>
<comment type="caution">
    <text evidence="3">The sequence shown here is derived from an EMBL/GenBank/DDBJ whole genome shotgun (WGS) entry which is preliminary data.</text>
</comment>
<feature type="compositionally biased region" description="Gly residues" evidence="1">
    <location>
        <begin position="470"/>
        <end position="479"/>
    </location>
</feature>
<keyword evidence="2" id="KW-0732">Signal</keyword>
<dbReference type="Proteomes" id="UP001595075">
    <property type="component" value="Unassembled WGS sequence"/>
</dbReference>
<proteinExistence type="predicted"/>
<keyword evidence="4" id="KW-1185">Reference proteome</keyword>
<evidence type="ECO:0008006" key="5">
    <source>
        <dbReference type="Google" id="ProtNLM"/>
    </source>
</evidence>
<dbReference type="Gene3D" id="2.40.70.10">
    <property type="entry name" value="Acid Proteases"/>
    <property type="match status" value="1"/>
</dbReference>
<name>A0ABR4CH96_9HELO</name>
<organism evidence="3 4">
    <name type="scientific">Oculimacula yallundae</name>
    <dbReference type="NCBI Taxonomy" id="86028"/>
    <lineage>
        <taxon>Eukaryota</taxon>
        <taxon>Fungi</taxon>
        <taxon>Dikarya</taxon>
        <taxon>Ascomycota</taxon>
        <taxon>Pezizomycotina</taxon>
        <taxon>Leotiomycetes</taxon>
        <taxon>Helotiales</taxon>
        <taxon>Ploettnerulaceae</taxon>
        <taxon>Oculimacula</taxon>
    </lineage>
</organism>
<feature type="compositionally biased region" description="Polar residues" evidence="1">
    <location>
        <begin position="456"/>
        <end position="465"/>
    </location>
</feature>